<dbReference type="PANTHER" id="PTHR33566">
    <property type="entry name" value="EN/SPM-LIKE TRANSPOSON-RELATED"/>
    <property type="match status" value="1"/>
</dbReference>
<protein>
    <submittedName>
        <fullName evidence="1">Uncharacterized protein</fullName>
    </submittedName>
</protein>
<name>A0A2K3M7Q7_TRIPR</name>
<accession>A0A2K3M7Q7</accession>
<reference evidence="1 2" key="2">
    <citation type="journal article" date="2017" name="Front. Plant Sci.">
        <title>Gene Classification and Mining of Molecular Markers Useful in Red Clover (Trifolium pratense) Breeding.</title>
        <authorList>
            <person name="Istvanek J."/>
            <person name="Dluhosova J."/>
            <person name="Dluhos P."/>
            <person name="Patkova L."/>
            <person name="Nedelnik J."/>
            <person name="Repkova J."/>
        </authorList>
    </citation>
    <scope>NUCLEOTIDE SEQUENCE [LARGE SCALE GENOMIC DNA]</scope>
    <source>
        <strain evidence="2">cv. Tatra</strain>
        <tissue evidence="1">Young leaves</tissue>
    </source>
</reference>
<dbReference type="AlphaFoldDB" id="A0A2K3M7Q7"/>
<evidence type="ECO:0000313" key="1">
    <source>
        <dbReference type="EMBL" id="PNX86800.1"/>
    </source>
</evidence>
<reference evidence="1 2" key="1">
    <citation type="journal article" date="2014" name="Am. J. Bot.">
        <title>Genome assembly and annotation for red clover (Trifolium pratense; Fabaceae).</title>
        <authorList>
            <person name="Istvanek J."/>
            <person name="Jaros M."/>
            <person name="Krenek A."/>
            <person name="Repkova J."/>
        </authorList>
    </citation>
    <scope>NUCLEOTIDE SEQUENCE [LARGE SCALE GENOMIC DNA]</scope>
    <source>
        <strain evidence="2">cv. Tatra</strain>
        <tissue evidence="1">Young leaves</tissue>
    </source>
</reference>
<gene>
    <name evidence="1" type="ORF">L195_g042882</name>
</gene>
<comment type="caution">
    <text evidence="1">The sequence shown here is derived from an EMBL/GenBank/DDBJ whole genome shotgun (WGS) entry which is preliminary data.</text>
</comment>
<evidence type="ECO:0000313" key="2">
    <source>
        <dbReference type="Proteomes" id="UP000236291"/>
    </source>
</evidence>
<dbReference type="PANTHER" id="PTHR33566:SF9">
    <property type="entry name" value="DEFECTIVE IN MERISTEM SILENCING PROTEIN"/>
    <property type="match status" value="1"/>
</dbReference>
<dbReference type="EMBL" id="ASHM01052164">
    <property type="protein sequence ID" value="PNX86800.1"/>
    <property type="molecule type" value="Genomic_DNA"/>
</dbReference>
<dbReference type="Proteomes" id="UP000236291">
    <property type="component" value="Unassembled WGS sequence"/>
</dbReference>
<sequence>MLAIVCSTNEGVKALEKYDTEGAVNCNGGLHGIGSSTGKKINGRPFVGRFVDNDPQKKLAIPKPTLPNGECPPGFLDYAVNMIHLDSNRLSFLTAGGHGLRETLFYSLFSHLQVYKTRDEMLLALRYINDGAVSLDGGMIKKCGIFALGSRQDVEVKFPLISGESDVPPDYIEAEDVVRKLKWETTKLAADIQREQQLLDLRKGNSISQD</sequence>
<dbReference type="STRING" id="57577.A0A2K3M7Q7"/>
<organism evidence="1 2">
    <name type="scientific">Trifolium pratense</name>
    <name type="common">Red clover</name>
    <dbReference type="NCBI Taxonomy" id="57577"/>
    <lineage>
        <taxon>Eukaryota</taxon>
        <taxon>Viridiplantae</taxon>
        <taxon>Streptophyta</taxon>
        <taxon>Embryophyta</taxon>
        <taxon>Tracheophyta</taxon>
        <taxon>Spermatophyta</taxon>
        <taxon>Magnoliopsida</taxon>
        <taxon>eudicotyledons</taxon>
        <taxon>Gunneridae</taxon>
        <taxon>Pentapetalae</taxon>
        <taxon>rosids</taxon>
        <taxon>fabids</taxon>
        <taxon>Fabales</taxon>
        <taxon>Fabaceae</taxon>
        <taxon>Papilionoideae</taxon>
        <taxon>50 kb inversion clade</taxon>
        <taxon>NPAAA clade</taxon>
        <taxon>Hologalegina</taxon>
        <taxon>IRL clade</taxon>
        <taxon>Trifolieae</taxon>
        <taxon>Trifolium</taxon>
    </lineage>
</organism>
<proteinExistence type="predicted"/>